<dbReference type="NCBIfam" id="TIGR00176">
    <property type="entry name" value="mobB"/>
    <property type="match status" value="1"/>
</dbReference>
<gene>
    <name evidence="2" type="primary">mobB</name>
    <name evidence="2" type="ORF">ACFFLH_12660</name>
</gene>
<dbReference type="InterPro" id="IPR027417">
    <property type="entry name" value="P-loop_NTPase"/>
</dbReference>
<dbReference type="InterPro" id="IPR052539">
    <property type="entry name" value="MGD_biosynthesis_adapter"/>
</dbReference>
<sequence>MNPPFVLIFAAHSGTGKTTLLSQVIPYLVQAGVRVGVVKHSHHDLDLDQPGKDSQRLRAAGSVQTVLATPWRSFVFKEKGSRSEPDLASELALLQWDELDMVLVEGFRHAPWPKLELYRRELGHPFLFEQDKQVRALVWNGGDWPDGPAPLPLLDINDPAAVARWIYRHWQHQQGHQD</sequence>
<accession>A0ABV5ZF74</accession>
<dbReference type="Pfam" id="PF03205">
    <property type="entry name" value="MobB"/>
    <property type="match status" value="1"/>
</dbReference>
<dbReference type="Proteomes" id="UP001589628">
    <property type="component" value="Unassembled WGS sequence"/>
</dbReference>
<dbReference type="InterPro" id="IPR004435">
    <property type="entry name" value="MobB_dom"/>
</dbReference>
<proteinExistence type="predicted"/>
<evidence type="ECO:0000259" key="1">
    <source>
        <dbReference type="Pfam" id="PF03205"/>
    </source>
</evidence>
<dbReference type="CDD" id="cd03116">
    <property type="entry name" value="MobB"/>
    <property type="match status" value="1"/>
</dbReference>
<reference evidence="2 3" key="1">
    <citation type="submission" date="2024-09" db="EMBL/GenBank/DDBJ databases">
        <authorList>
            <person name="Sun Q."/>
            <person name="Mori K."/>
        </authorList>
    </citation>
    <scope>NUCLEOTIDE SEQUENCE [LARGE SCALE GENOMIC DNA]</scope>
    <source>
        <strain evidence="2 3">ATCC 51285</strain>
    </source>
</reference>
<comment type="caution">
    <text evidence="2">The sequence shown here is derived from an EMBL/GenBank/DDBJ whole genome shotgun (WGS) entry which is preliminary data.</text>
</comment>
<evidence type="ECO:0000313" key="3">
    <source>
        <dbReference type="Proteomes" id="UP001589628"/>
    </source>
</evidence>
<organism evidence="2 3">
    <name type="scientific">Balneatrix alpica</name>
    <dbReference type="NCBI Taxonomy" id="75684"/>
    <lineage>
        <taxon>Bacteria</taxon>
        <taxon>Pseudomonadati</taxon>
        <taxon>Pseudomonadota</taxon>
        <taxon>Gammaproteobacteria</taxon>
        <taxon>Oceanospirillales</taxon>
        <taxon>Balneatrichaceae</taxon>
        <taxon>Balneatrix</taxon>
    </lineage>
</organism>
<evidence type="ECO:0000313" key="2">
    <source>
        <dbReference type="EMBL" id="MFB9887263.1"/>
    </source>
</evidence>
<keyword evidence="3" id="KW-1185">Reference proteome</keyword>
<name>A0ABV5ZF74_9GAMM</name>
<dbReference type="SUPFAM" id="SSF52540">
    <property type="entry name" value="P-loop containing nucleoside triphosphate hydrolases"/>
    <property type="match status" value="1"/>
</dbReference>
<dbReference type="Gene3D" id="3.40.50.300">
    <property type="entry name" value="P-loop containing nucleotide triphosphate hydrolases"/>
    <property type="match status" value="1"/>
</dbReference>
<dbReference type="EMBL" id="JBHLZN010000004">
    <property type="protein sequence ID" value="MFB9887263.1"/>
    <property type="molecule type" value="Genomic_DNA"/>
</dbReference>
<protein>
    <submittedName>
        <fullName evidence="2">Molybdopterin-guanine dinucleotide biosynthesis protein B</fullName>
    </submittedName>
</protein>
<feature type="domain" description="Molybdopterin-guanine dinucleotide biosynthesis protein B (MobB)" evidence="1">
    <location>
        <begin position="6"/>
        <end position="138"/>
    </location>
</feature>
<dbReference type="RefSeq" id="WP_027314150.1">
    <property type="nucleotide sequence ID" value="NZ_JAUESS010000004.1"/>
</dbReference>
<dbReference type="PANTHER" id="PTHR40072">
    <property type="entry name" value="MOLYBDOPTERIN-GUANINE DINUCLEOTIDE BIOSYNTHESIS ADAPTER PROTEIN-RELATED"/>
    <property type="match status" value="1"/>
</dbReference>
<dbReference type="PANTHER" id="PTHR40072:SF1">
    <property type="entry name" value="MOLYBDOPTERIN-GUANINE DINUCLEOTIDE BIOSYNTHESIS ADAPTER PROTEIN"/>
    <property type="match status" value="1"/>
</dbReference>